<dbReference type="AlphaFoldDB" id="A0A3M2JLX7"/>
<evidence type="ECO:0000256" key="1">
    <source>
        <dbReference type="SAM" id="Phobius"/>
    </source>
</evidence>
<dbReference type="EMBL" id="RFFI01000018">
    <property type="protein sequence ID" value="RMI13266.1"/>
    <property type="molecule type" value="Genomic_DNA"/>
</dbReference>
<keyword evidence="3" id="KW-1185">Reference proteome</keyword>
<proteinExistence type="predicted"/>
<name>A0A3M2JLX7_9CELL</name>
<keyword evidence="1" id="KW-0472">Membrane</keyword>
<dbReference type="RefSeq" id="WP_122148369.1">
    <property type="nucleotide sequence ID" value="NZ_RFFI01000018.1"/>
</dbReference>
<feature type="transmembrane region" description="Helical" evidence="1">
    <location>
        <begin position="34"/>
        <end position="53"/>
    </location>
</feature>
<dbReference type="Pfam" id="PF10066">
    <property type="entry name" value="DUF2304"/>
    <property type="match status" value="1"/>
</dbReference>
<accession>A0A3M2JLX7</accession>
<dbReference type="OrthoDB" id="3261168at2"/>
<evidence type="ECO:0000313" key="3">
    <source>
        <dbReference type="Proteomes" id="UP000269289"/>
    </source>
</evidence>
<dbReference type="InterPro" id="IPR019277">
    <property type="entry name" value="DUF2304"/>
</dbReference>
<protein>
    <submittedName>
        <fullName evidence="2">DUF2304 domain-containing protein</fullName>
    </submittedName>
</protein>
<feature type="transmembrane region" description="Helical" evidence="1">
    <location>
        <begin position="65"/>
        <end position="85"/>
    </location>
</feature>
<organism evidence="2 3">
    <name type="scientific">Cellulomonas triticagri</name>
    <dbReference type="NCBI Taxonomy" id="2483352"/>
    <lineage>
        <taxon>Bacteria</taxon>
        <taxon>Bacillati</taxon>
        <taxon>Actinomycetota</taxon>
        <taxon>Actinomycetes</taxon>
        <taxon>Micrococcales</taxon>
        <taxon>Cellulomonadaceae</taxon>
        <taxon>Cellulomonas</taxon>
    </lineage>
</organism>
<keyword evidence="1" id="KW-0812">Transmembrane</keyword>
<dbReference type="Proteomes" id="UP000269289">
    <property type="component" value="Unassembled WGS sequence"/>
</dbReference>
<reference evidence="2 3" key="1">
    <citation type="submission" date="2018-10" db="EMBL/GenBank/DDBJ databases">
        <title>Isolation, diversity and antifungal activity of actinobacteria from wheat.</title>
        <authorList>
            <person name="Han C."/>
        </authorList>
    </citation>
    <scope>NUCLEOTIDE SEQUENCE [LARGE SCALE GENOMIC DNA]</scope>
    <source>
        <strain evidence="2 3">NEAU-YY56</strain>
    </source>
</reference>
<sequence>MTGYVTALVMCAVTVGAIVYLLRSRRIREKYAAAWILLAGAVVVVGAIPSVLARLADLLGVETPVNLLFLVSGVVLLIVCVQFSVEISQLEEETRTLAEEVALLRLDVEQLRGPRTPAGDDTGLPPGRTG</sequence>
<feature type="transmembrane region" description="Helical" evidence="1">
    <location>
        <begin position="6"/>
        <end position="22"/>
    </location>
</feature>
<keyword evidence="1" id="KW-1133">Transmembrane helix</keyword>
<gene>
    <name evidence="2" type="ORF">EBM89_05045</name>
</gene>
<evidence type="ECO:0000313" key="2">
    <source>
        <dbReference type="EMBL" id="RMI13266.1"/>
    </source>
</evidence>
<comment type="caution">
    <text evidence="2">The sequence shown here is derived from an EMBL/GenBank/DDBJ whole genome shotgun (WGS) entry which is preliminary data.</text>
</comment>